<dbReference type="EMBL" id="LWAF01000002">
    <property type="protein sequence ID" value="ODN30978.1"/>
    <property type="molecule type" value="Genomic_DNA"/>
</dbReference>
<dbReference type="SUPFAM" id="SSF53448">
    <property type="entry name" value="Nucleotide-diphospho-sugar transferases"/>
    <property type="match status" value="1"/>
</dbReference>
<protein>
    <recommendedName>
        <fullName evidence="1">Glycosyltransferase 2-like domain-containing protein</fullName>
    </recommendedName>
</protein>
<dbReference type="PANTHER" id="PTHR22916">
    <property type="entry name" value="GLYCOSYLTRANSFERASE"/>
    <property type="match status" value="1"/>
</dbReference>
<keyword evidence="3" id="KW-1185">Reference proteome</keyword>
<dbReference type="Pfam" id="PF00535">
    <property type="entry name" value="Glycos_transf_2"/>
    <property type="match status" value="1"/>
</dbReference>
<comment type="caution">
    <text evidence="2">The sequence shown here is derived from an EMBL/GenBank/DDBJ whole genome shotgun (WGS) entry which is preliminary data.</text>
</comment>
<dbReference type="STRING" id="1008305.A4H02_01495"/>
<feature type="domain" description="Glycosyltransferase 2-like" evidence="1">
    <location>
        <begin position="21"/>
        <end position="161"/>
    </location>
</feature>
<reference evidence="3" key="1">
    <citation type="submission" date="2016-04" db="EMBL/GenBank/DDBJ databases">
        <title>The genome sequence project of a novel Fervidobacterium isolate from a hot spring in Thailand.</title>
        <authorList>
            <person name="Gonzalez J.M."/>
            <person name="Cuecas A."/>
            <person name="Kanoksilapatham W."/>
        </authorList>
    </citation>
    <scope>NUCLEOTIDE SEQUENCE [LARGE SCALE GENOMIC DNA]</scope>
    <source>
        <strain evidence="3">FC2004</strain>
    </source>
</reference>
<proteinExistence type="predicted"/>
<dbReference type="Proteomes" id="UP000094570">
    <property type="component" value="Unassembled WGS sequence"/>
</dbReference>
<organism evidence="2 3">
    <name type="scientific">Fervidobacterium thailandense</name>
    <dbReference type="NCBI Taxonomy" id="1008305"/>
    <lineage>
        <taxon>Bacteria</taxon>
        <taxon>Thermotogati</taxon>
        <taxon>Thermotogota</taxon>
        <taxon>Thermotogae</taxon>
        <taxon>Thermotogales</taxon>
        <taxon>Fervidobacteriaceae</taxon>
        <taxon>Fervidobacterium</taxon>
    </lineage>
</organism>
<sequence>MNKFESFQKIAQIENRGPLVSVIIPTFNVEQQVTETLKSVMKAKQFFHNNGVYLECVVIDGNSSDNTRRIIEYFAGLNVVDKFISEPDNGIYDALNKGLKISNGEYVLVLGAGDVLITEKIELILRNLIEYKPDILYGNQVMVKRKRGRLIVKRLFISGKFLKARLKFGWHPPHGSTFIKKHG</sequence>
<dbReference type="GO" id="GO:0016758">
    <property type="term" value="F:hexosyltransferase activity"/>
    <property type="evidence" value="ECO:0007669"/>
    <property type="project" value="UniProtKB-ARBA"/>
</dbReference>
<accession>A0A1E3G5P1</accession>
<dbReference type="OrthoDB" id="396512at2"/>
<name>A0A1E3G5P1_9BACT</name>
<evidence type="ECO:0000313" key="3">
    <source>
        <dbReference type="Proteomes" id="UP000094570"/>
    </source>
</evidence>
<dbReference type="RefSeq" id="WP_069292405.1">
    <property type="nucleotide sequence ID" value="NZ_LWAF01000002.1"/>
</dbReference>
<evidence type="ECO:0000259" key="1">
    <source>
        <dbReference type="Pfam" id="PF00535"/>
    </source>
</evidence>
<gene>
    <name evidence="2" type="ORF">A4H02_01495</name>
</gene>
<dbReference type="PANTHER" id="PTHR22916:SF3">
    <property type="entry name" value="UDP-GLCNAC:BETAGAL BETA-1,3-N-ACETYLGLUCOSAMINYLTRANSFERASE-LIKE PROTEIN 1"/>
    <property type="match status" value="1"/>
</dbReference>
<dbReference type="InterPro" id="IPR029044">
    <property type="entry name" value="Nucleotide-diphossugar_trans"/>
</dbReference>
<evidence type="ECO:0000313" key="2">
    <source>
        <dbReference type="EMBL" id="ODN30978.1"/>
    </source>
</evidence>
<dbReference type="InterPro" id="IPR001173">
    <property type="entry name" value="Glyco_trans_2-like"/>
</dbReference>
<dbReference type="Gene3D" id="3.90.550.10">
    <property type="entry name" value="Spore Coat Polysaccharide Biosynthesis Protein SpsA, Chain A"/>
    <property type="match status" value="1"/>
</dbReference>
<dbReference type="AlphaFoldDB" id="A0A1E3G5P1"/>